<evidence type="ECO:0000313" key="4">
    <source>
        <dbReference type="Proteomes" id="UP000578697"/>
    </source>
</evidence>
<evidence type="ECO:0000313" key="2">
    <source>
        <dbReference type="EMBL" id="MBB5218211.1"/>
    </source>
</evidence>
<dbReference type="Gene3D" id="2.40.160.130">
    <property type="entry name" value="Capsule assembly protein Wzi"/>
    <property type="match status" value="1"/>
</dbReference>
<dbReference type="Proteomes" id="UP000593591">
    <property type="component" value="Chromosome"/>
</dbReference>
<feature type="signal peptide" evidence="1">
    <location>
        <begin position="1"/>
        <end position="19"/>
    </location>
</feature>
<evidence type="ECO:0008006" key="6">
    <source>
        <dbReference type="Google" id="ProtNLM"/>
    </source>
</evidence>
<gene>
    <name evidence="3" type="ORF">DYE49_06295</name>
    <name evidence="2" type="ORF">HNP77_000555</name>
</gene>
<dbReference type="EMBL" id="JACHFR010000001">
    <property type="protein sequence ID" value="MBB5218211.1"/>
    <property type="molecule type" value="Genomic_DNA"/>
</dbReference>
<dbReference type="KEGG" id="trc:DYE49_06295"/>
<feature type="chain" id="PRO_5036240824" description="Capsule assembly protein Wzi" evidence="1">
    <location>
        <begin position="20"/>
        <end position="616"/>
    </location>
</feature>
<name>A0A840SFJ9_9SPIR</name>
<dbReference type="InterPro" id="IPR038636">
    <property type="entry name" value="Wzi_sf"/>
</dbReference>
<keyword evidence="1" id="KW-0732">Signal</keyword>
<evidence type="ECO:0000256" key="1">
    <source>
        <dbReference type="SAM" id="SignalP"/>
    </source>
</evidence>
<organism evidence="2 4">
    <name type="scientific">Treponema rectale</name>
    <dbReference type="NCBI Taxonomy" id="744512"/>
    <lineage>
        <taxon>Bacteria</taxon>
        <taxon>Pseudomonadati</taxon>
        <taxon>Spirochaetota</taxon>
        <taxon>Spirochaetia</taxon>
        <taxon>Spirochaetales</taxon>
        <taxon>Treponemataceae</taxon>
        <taxon>Treponema</taxon>
    </lineage>
</organism>
<evidence type="ECO:0000313" key="5">
    <source>
        <dbReference type="Proteomes" id="UP000593591"/>
    </source>
</evidence>
<evidence type="ECO:0000313" key="3">
    <source>
        <dbReference type="EMBL" id="QOS40085.1"/>
    </source>
</evidence>
<accession>A0A840SFJ9</accession>
<dbReference type="EMBL" id="CP031517">
    <property type="protein sequence ID" value="QOS40085.1"/>
    <property type="molecule type" value="Genomic_DNA"/>
</dbReference>
<dbReference type="RefSeq" id="WP_184651637.1">
    <property type="nucleotide sequence ID" value="NZ_JACHFR010000001.1"/>
</dbReference>
<sequence length="616" mass="69288">MKKFLVFILSIFIAAEIFAQMSVNPQHDFYSYAQEWYLRGYVEELPPLRPYPVSKIKQILTSVLEKTEDDGVSDGDFLIASRLYEELTGKNYHVELSSTLNVVHDITDDGNEELDSGTNKLLSIYPSVQGDLSFKDDFVSMGYKLGFTARNSENELDFLPVYYRSEHDSIQDPASVGPAKVYLDADNVITVGYNNLYLQAGIYRSGYGNFIGQGLALNDSTYHSGNISFTYMGDLVTYAQQLSVIGATSSYNGDNLNPNKVLAFHQISFKPFSFLEVAYYESIVYGHRFDLSYALPVPYMVAQGVGGCSDNLQMGLRFDVRPYNELLWTTDIYVDDFSVNDIVKLHVDAKYRIAFQTGLLYTPSNSFCDALSLNYTLVTPYTYSHWQYDSDSVASIGAGTINYQDYSNSGIQMGANIPPNSDAINMSITFSPLKSHNLKLSVHTNYLRHGNVSESLTDEEALRYLLADAGVYATDGSYRQHSMYESADGDSSGDHVDTAWNHLNFLSQDNQMYIIQIGADAEYKFPSSKKGHSLSLKFGYMFEYMHNYGVDNNMYPGGLVKEESEGVYLYDGKKYSDTETVDGSVSDLVNIFKDEWKSGLVNRLSNYVTVGFCYRF</sequence>
<proteinExistence type="predicted"/>
<protein>
    <recommendedName>
        <fullName evidence="6">Capsule assembly protein Wzi</fullName>
    </recommendedName>
</protein>
<reference evidence="3 5" key="1">
    <citation type="submission" date="2018-08" db="EMBL/GenBank/DDBJ databases">
        <title>The first complete genome of Treponema rectale (CHPAT), a commensal spirochete of the bovine rectum.</title>
        <authorList>
            <person name="Staton G.J."/>
            <person name="Clegg S.R."/>
            <person name="Carter S.D."/>
            <person name="Radford A.D."/>
            <person name="Darby A."/>
            <person name="Hall N."/>
            <person name="Birtles R.J."/>
            <person name="Evans N.J."/>
        </authorList>
    </citation>
    <scope>NUCLEOTIDE SEQUENCE [LARGE SCALE GENOMIC DNA]</scope>
    <source>
        <strain evidence="3 5">CHPA</strain>
    </source>
</reference>
<reference evidence="2 4" key="2">
    <citation type="submission" date="2020-08" db="EMBL/GenBank/DDBJ databases">
        <title>Genomic Encyclopedia of Type Strains, Phase IV (KMG-IV): sequencing the most valuable type-strain genomes for metagenomic binning, comparative biology and taxonomic classification.</title>
        <authorList>
            <person name="Goeker M."/>
        </authorList>
    </citation>
    <scope>NUCLEOTIDE SEQUENCE [LARGE SCALE GENOMIC DNA]</scope>
    <source>
        <strain evidence="2 4">DSM 103679</strain>
    </source>
</reference>
<dbReference type="Proteomes" id="UP000578697">
    <property type="component" value="Unassembled WGS sequence"/>
</dbReference>
<keyword evidence="4" id="KW-1185">Reference proteome</keyword>
<dbReference type="AlphaFoldDB" id="A0A840SFJ9"/>